<feature type="non-terminal residue" evidence="1">
    <location>
        <position position="1"/>
    </location>
</feature>
<comment type="caution">
    <text evidence="1">The sequence shown here is derived from an EMBL/GenBank/DDBJ whole genome shotgun (WGS) entry which is preliminary data.</text>
</comment>
<dbReference type="Proteomes" id="UP000499080">
    <property type="component" value="Unassembled WGS sequence"/>
</dbReference>
<keyword evidence="2" id="KW-1185">Reference proteome</keyword>
<proteinExistence type="predicted"/>
<dbReference type="EMBL" id="BGPR01075099">
    <property type="protein sequence ID" value="GBL53502.1"/>
    <property type="molecule type" value="Genomic_DNA"/>
</dbReference>
<dbReference type="AlphaFoldDB" id="A0A4Y1ZJV3"/>
<evidence type="ECO:0000313" key="1">
    <source>
        <dbReference type="EMBL" id="GBL53502.1"/>
    </source>
</evidence>
<sequence>RGVLMVRSGLRDPRVSISKLKDTKNVPNVWIWYRLKLEVDDQTPSGGVVWKFSEDDVCSDVALVMWQQFQIFVPKPHLMFLLKGTLI</sequence>
<evidence type="ECO:0000313" key="2">
    <source>
        <dbReference type="Proteomes" id="UP000499080"/>
    </source>
</evidence>
<organism evidence="1 2">
    <name type="scientific">Araneus ventricosus</name>
    <name type="common">Orbweaver spider</name>
    <name type="synonym">Epeira ventricosa</name>
    <dbReference type="NCBI Taxonomy" id="182803"/>
    <lineage>
        <taxon>Eukaryota</taxon>
        <taxon>Metazoa</taxon>
        <taxon>Ecdysozoa</taxon>
        <taxon>Arthropoda</taxon>
        <taxon>Chelicerata</taxon>
        <taxon>Arachnida</taxon>
        <taxon>Araneae</taxon>
        <taxon>Araneomorphae</taxon>
        <taxon>Entelegynae</taxon>
        <taxon>Araneoidea</taxon>
        <taxon>Araneidae</taxon>
        <taxon>Araneus</taxon>
    </lineage>
</organism>
<protein>
    <submittedName>
        <fullName evidence="1">Uncharacterized protein</fullName>
    </submittedName>
</protein>
<reference evidence="1 2" key="1">
    <citation type="journal article" date="2019" name="Sci. Rep.">
        <title>Orb-weaving spider Araneus ventricosus genome elucidates the spidroin gene catalogue.</title>
        <authorList>
            <person name="Kono N."/>
            <person name="Nakamura H."/>
            <person name="Ohtoshi R."/>
            <person name="Moran D.A.P."/>
            <person name="Shinohara A."/>
            <person name="Yoshida Y."/>
            <person name="Fujiwara M."/>
            <person name="Mori M."/>
            <person name="Tomita M."/>
            <person name="Arakawa K."/>
        </authorList>
    </citation>
    <scope>NUCLEOTIDE SEQUENCE [LARGE SCALE GENOMIC DNA]</scope>
</reference>
<gene>
    <name evidence="1" type="ORF">AVEN_12182_1</name>
</gene>
<accession>A0A4Y1ZJV3</accession>
<name>A0A4Y1ZJV3_ARAVE</name>